<protein>
    <submittedName>
        <fullName evidence="1">Uncharacterized protein</fullName>
    </submittedName>
</protein>
<gene>
    <name evidence="1" type="ORF">KUCAC02_030739</name>
</gene>
<reference evidence="1" key="1">
    <citation type="submission" date="2022-05" db="EMBL/GenBank/DDBJ databases">
        <title>Chromosome-level genome of Chaenocephalus aceratus.</title>
        <authorList>
            <person name="Park H."/>
        </authorList>
    </citation>
    <scope>NUCLEOTIDE SEQUENCE</scope>
    <source>
        <strain evidence="1">KU_202001</strain>
    </source>
</reference>
<accession>A0ACB9XL09</accession>
<evidence type="ECO:0000313" key="2">
    <source>
        <dbReference type="Proteomes" id="UP001057452"/>
    </source>
</evidence>
<evidence type="ECO:0000313" key="1">
    <source>
        <dbReference type="EMBL" id="KAI4827337.1"/>
    </source>
</evidence>
<keyword evidence="2" id="KW-1185">Reference proteome</keyword>
<sequence length="581" mass="65025">MPQCFKSSKVWDHVTKLPLDTAKCNLCGNVIKCAGGTSNIARHLRRNHNIETTPHAASATLAAMFGDQNNNDRAQAQPPRAPQPPPASHTATTGTPALPSLDSLPSSSTSTVASTTVTPFTLAKLTKMPAEKQHKITGRLCHYIVKSLRPFSIVEDTYFRAFLSELNTSYKVPSRGEVSEWFLPKMYEAALLNLKTELQEVEYAALTGDGWTSRVADHYLTLTVHYMKGWEIKVRVPQTLKAEVSKTGDNIAAEIGQCLEDFSLKGKVEVMTTDNAKAMVNATTSAGIPLSLGCFAHTLNLSTQKAMNVPTVGTMLAVIRPPIIFFRNSYVGKIVRKEKQKALDRPSHNLILDCKTRWNSSYMMVERFVEQYPAIVAASFDERLKKKDSFKKLQRCTDKDIERMEHFLEVMKLPYMITVAMSSEKRPTSGQVLPMIDKLEVHLAEKEEDEKFIKDIKSAIRNDLSTRYQDNARREFLQEATALDPRFKGSPVVTVDVWDRITNKIEVAQAQVQVKKEAEEGGAMPQLPLQVKQDGLRDTDTPPPAKKAKLTTMEEIFQDEDDVMVTHVEPPLPVRLPNLIE</sequence>
<comment type="caution">
    <text evidence="1">The sequence shown here is derived from an EMBL/GenBank/DDBJ whole genome shotgun (WGS) entry which is preliminary data.</text>
</comment>
<organism evidence="1 2">
    <name type="scientific">Chaenocephalus aceratus</name>
    <name type="common">Blackfin icefish</name>
    <name type="synonym">Chaenichthys aceratus</name>
    <dbReference type="NCBI Taxonomy" id="36190"/>
    <lineage>
        <taxon>Eukaryota</taxon>
        <taxon>Metazoa</taxon>
        <taxon>Chordata</taxon>
        <taxon>Craniata</taxon>
        <taxon>Vertebrata</taxon>
        <taxon>Euteleostomi</taxon>
        <taxon>Actinopterygii</taxon>
        <taxon>Neopterygii</taxon>
        <taxon>Teleostei</taxon>
        <taxon>Neoteleostei</taxon>
        <taxon>Acanthomorphata</taxon>
        <taxon>Eupercaria</taxon>
        <taxon>Perciformes</taxon>
        <taxon>Notothenioidei</taxon>
        <taxon>Channichthyidae</taxon>
        <taxon>Chaenocephalus</taxon>
    </lineage>
</organism>
<dbReference type="EMBL" id="CM043789">
    <property type="protein sequence ID" value="KAI4827337.1"/>
    <property type="molecule type" value="Genomic_DNA"/>
</dbReference>
<dbReference type="Proteomes" id="UP001057452">
    <property type="component" value="Chromosome 5"/>
</dbReference>
<name>A0ACB9XL09_CHAAC</name>
<proteinExistence type="predicted"/>